<dbReference type="Proteomes" id="UP000240328">
    <property type="component" value="Segment"/>
</dbReference>
<evidence type="ECO:0000313" key="1">
    <source>
        <dbReference type="EMBL" id="AUX83689.1"/>
    </source>
</evidence>
<proteinExistence type="predicted"/>
<gene>
    <name evidence="1" type="ORF">NV1_p60</name>
</gene>
<protein>
    <submittedName>
        <fullName evidence="1">Uncharacterized protein</fullName>
    </submittedName>
</protein>
<keyword evidence="2" id="KW-1185">Reference proteome</keyword>
<sequence>MEDKLGYSMVLTEAVEQQVRSEILPELFRLVKSEIEGEWQATLPSDTEKRESVYHELHALSRVQLRVQAILDSITMKGFMNGR</sequence>
<dbReference type="OrthoDB" id="22445at10239"/>
<reference evidence="1 2" key="1">
    <citation type="submission" date="2018-01" db="EMBL/GenBank/DDBJ databases">
        <title>Genome of Pseudomonas phage NV1, a LUZ24-like virus of Pseudomonas tolaasii.</title>
        <authorList>
            <person name="Storey N.H."/>
        </authorList>
    </citation>
    <scope>NUCLEOTIDE SEQUENCE [LARGE SCALE GENOMIC DNA]</scope>
</reference>
<accession>A0A2L0HPQ7</accession>
<organism evidence="1 2">
    <name type="scientific">Pseudomonas phage NV1</name>
    <dbReference type="NCBI Taxonomy" id="2079543"/>
    <lineage>
        <taxon>Viruses</taxon>
        <taxon>Duplodnaviria</taxon>
        <taxon>Heunggongvirae</taxon>
        <taxon>Uroviricota</taxon>
        <taxon>Caudoviricetes</taxon>
        <taxon>Vicosavirus</taxon>
        <taxon>Vicosavirus NV1</taxon>
    </lineage>
</organism>
<name>A0A2L0HPQ7_9CAUD</name>
<evidence type="ECO:0000313" key="2">
    <source>
        <dbReference type="Proteomes" id="UP000240328"/>
    </source>
</evidence>
<dbReference type="EMBL" id="MG845684">
    <property type="protein sequence ID" value="AUX83689.1"/>
    <property type="molecule type" value="Genomic_DNA"/>
</dbReference>